<dbReference type="EMBL" id="RBNJ01010290">
    <property type="protein sequence ID" value="RUS26508.1"/>
    <property type="molecule type" value="Genomic_DNA"/>
</dbReference>
<protein>
    <submittedName>
        <fullName evidence="1">Uncharacterized protein</fullName>
    </submittedName>
</protein>
<reference evidence="1 2" key="1">
    <citation type="journal article" date="2018" name="New Phytol.">
        <title>Phylogenomics of Endogonaceae and evolution of mycorrhizas within Mucoromycota.</title>
        <authorList>
            <person name="Chang Y."/>
            <person name="Desiro A."/>
            <person name="Na H."/>
            <person name="Sandor L."/>
            <person name="Lipzen A."/>
            <person name="Clum A."/>
            <person name="Barry K."/>
            <person name="Grigoriev I.V."/>
            <person name="Martin F.M."/>
            <person name="Stajich J.E."/>
            <person name="Smith M.E."/>
            <person name="Bonito G."/>
            <person name="Spatafora J.W."/>
        </authorList>
    </citation>
    <scope>NUCLEOTIDE SEQUENCE [LARGE SCALE GENOMIC DNA]</scope>
    <source>
        <strain evidence="1 2">AD002</strain>
    </source>
</reference>
<name>A0A433Q9M2_9FUNG</name>
<keyword evidence="2" id="KW-1185">Reference proteome</keyword>
<gene>
    <name evidence="1" type="ORF">BC938DRAFT_470667</name>
</gene>
<sequence length="93" mass="10656">MCMRMCGRNEKSEDFVLLYEYNIWNNVGSEHQYLSTRGRLLRLFHSASIRNRTCAIEVMDKGLQDLIDLCTVVVAAFKVEASNGDSEYDEDAV</sequence>
<accession>A0A433Q9M2</accession>
<evidence type="ECO:0000313" key="2">
    <source>
        <dbReference type="Proteomes" id="UP000274822"/>
    </source>
</evidence>
<comment type="caution">
    <text evidence="1">The sequence shown here is derived from an EMBL/GenBank/DDBJ whole genome shotgun (WGS) entry which is preliminary data.</text>
</comment>
<proteinExistence type="predicted"/>
<dbReference type="Proteomes" id="UP000274822">
    <property type="component" value="Unassembled WGS sequence"/>
</dbReference>
<evidence type="ECO:0000313" key="1">
    <source>
        <dbReference type="EMBL" id="RUS26508.1"/>
    </source>
</evidence>
<organism evidence="1 2">
    <name type="scientific">Jimgerdemannia flammicorona</name>
    <dbReference type="NCBI Taxonomy" id="994334"/>
    <lineage>
        <taxon>Eukaryota</taxon>
        <taxon>Fungi</taxon>
        <taxon>Fungi incertae sedis</taxon>
        <taxon>Mucoromycota</taxon>
        <taxon>Mucoromycotina</taxon>
        <taxon>Endogonomycetes</taxon>
        <taxon>Endogonales</taxon>
        <taxon>Endogonaceae</taxon>
        <taxon>Jimgerdemannia</taxon>
    </lineage>
</organism>
<dbReference type="AlphaFoldDB" id="A0A433Q9M2"/>